<dbReference type="AlphaFoldDB" id="F8DZI1"/>
<dbReference type="EMBL" id="CP002857">
    <property type="protein sequence ID" value="AEI09800.1"/>
    <property type="molecule type" value="Genomic_DNA"/>
</dbReference>
<dbReference type="HOGENOM" id="CLU_089903_0_0_11"/>
<proteinExistence type="predicted"/>
<dbReference type="KEGG" id="crd:CRES_1446"/>
<sequence length="272" mass="29808">MSVSFYSRIAEALDEVGIESRVVDGLLLVPIAPELEIQFQHIEVEGGLSTIDAANVFVARSDEDGENQSEALERGDDSEVDEIEENFEAALVSVVFSVEGAVEEVNKHMTTDQLVTVLHDLLEGTDDRISNLEFVQDAHDALAVSAEVGDGSLLHVQLADGDEGAQATVRFIAFGEDFDILIEQAESELFSDDLDLDDDERYELYQATVADIGELTKEVLELGTFTDFDLLFNALAVAQVQAREWETLLAPLDDGFADTLDDQLDEDFNSGL</sequence>
<evidence type="ECO:0000313" key="2">
    <source>
        <dbReference type="Proteomes" id="UP000000492"/>
    </source>
</evidence>
<dbReference type="eggNOG" id="ENOG5030WJ7">
    <property type="taxonomic scope" value="Bacteria"/>
</dbReference>
<protein>
    <submittedName>
        <fullName evidence="1">Uncharacterized protein</fullName>
    </submittedName>
</protein>
<organism evidence="1 2">
    <name type="scientific">Corynebacterium resistens (strain DSM 45100 / JCM 12819 / GTC 2026 / SICGH 158)</name>
    <dbReference type="NCBI Taxonomy" id="662755"/>
    <lineage>
        <taxon>Bacteria</taxon>
        <taxon>Bacillati</taxon>
        <taxon>Actinomycetota</taxon>
        <taxon>Actinomycetes</taxon>
        <taxon>Mycobacteriales</taxon>
        <taxon>Corynebacteriaceae</taxon>
        <taxon>Corynebacterium</taxon>
    </lineage>
</organism>
<evidence type="ECO:0000313" key="1">
    <source>
        <dbReference type="EMBL" id="AEI09800.1"/>
    </source>
</evidence>
<name>F8DZI1_CORRG</name>
<accession>F8DZI1</accession>
<reference evidence="1 2" key="1">
    <citation type="journal article" date="2012" name="BMC Genomics">
        <title>Complete genome sequence, lifestyle, and multi-drug resistance of the human pathogen Corynebacterium resistens DSM 45100 isolated from blood samples of a leukemia patient.</title>
        <authorList>
            <person name="Schroder J."/>
            <person name="Maus I."/>
            <person name="Meyer K."/>
            <person name="Wordemann S."/>
            <person name="Blom J."/>
            <person name="Jaenicke S."/>
            <person name="Schneider J."/>
            <person name="Trost E."/>
            <person name="Tauch A."/>
        </authorList>
    </citation>
    <scope>NUCLEOTIDE SEQUENCE [LARGE SCALE GENOMIC DNA]</scope>
    <source>
        <strain evidence="2">DSM 45100 / JCM 12819 / CCUG 50093 / GTC 2026 / SICGH 158</strain>
    </source>
</reference>
<dbReference type="Proteomes" id="UP000000492">
    <property type="component" value="Chromosome"/>
</dbReference>
<dbReference type="STRING" id="662755.CRES_1446"/>
<gene>
    <name evidence="1" type="ordered locus">CRES_1446</name>
</gene>
<keyword evidence="2" id="KW-1185">Reference proteome</keyword>